<name>A0ACB9PC39_BAUVA</name>
<organism evidence="1 2">
    <name type="scientific">Bauhinia variegata</name>
    <name type="common">Purple orchid tree</name>
    <name type="synonym">Phanera variegata</name>
    <dbReference type="NCBI Taxonomy" id="167791"/>
    <lineage>
        <taxon>Eukaryota</taxon>
        <taxon>Viridiplantae</taxon>
        <taxon>Streptophyta</taxon>
        <taxon>Embryophyta</taxon>
        <taxon>Tracheophyta</taxon>
        <taxon>Spermatophyta</taxon>
        <taxon>Magnoliopsida</taxon>
        <taxon>eudicotyledons</taxon>
        <taxon>Gunneridae</taxon>
        <taxon>Pentapetalae</taxon>
        <taxon>rosids</taxon>
        <taxon>fabids</taxon>
        <taxon>Fabales</taxon>
        <taxon>Fabaceae</taxon>
        <taxon>Cercidoideae</taxon>
        <taxon>Cercideae</taxon>
        <taxon>Bauhiniinae</taxon>
        <taxon>Bauhinia</taxon>
    </lineage>
</organism>
<reference evidence="1 2" key="1">
    <citation type="journal article" date="2022" name="DNA Res.">
        <title>Chromosomal-level genome assembly of the orchid tree Bauhinia variegata (Leguminosae; Cercidoideae) supports the allotetraploid origin hypothesis of Bauhinia.</title>
        <authorList>
            <person name="Zhong Y."/>
            <person name="Chen Y."/>
            <person name="Zheng D."/>
            <person name="Pang J."/>
            <person name="Liu Y."/>
            <person name="Luo S."/>
            <person name="Meng S."/>
            <person name="Qian L."/>
            <person name="Wei D."/>
            <person name="Dai S."/>
            <person name="Zhou R."/>
        </authorList>
    </citation>
    <scope>NUCLEOTIDE SEQUENCE [LARGE SCALE GENOMIC DNA]</scope>
    <source>
        <strain evidence="1">BV-YZ2020</strain>
    </source>
</reference>
<proteinExistence type="predicted"/>
<evidence type="ECO:0000313" key="1">
    <source>
        <dbReference type="EMBL" id="KAI4345906.1"/>
    </source>
</evidence>
<gene>
    <name evidence="1" type="ORF">L6164_012992</name>
</gene>
<dbReference type="Proteomes" id="UP000828941">
    <property type="component" value="Chromosome 5"/>
</dbReference>
<comment type="caution">
    <text evidence="1">The sequence shown here is derived from an EMBL/GenBank/DDBJ whole genome shotgun (WGS) entry which is preliminary data.</text>
</comment>
<keyword evidence="2" id="KW-1185">Reference proteome</keyword>
<evidence type="ECO:0000313" key="2">
    <source>
        <dbReference type="Proteomes" id="UP000828941"/>
    </source>
</evidence>
<dbReference type="EMBL" id="CM039430">
    <property type="protein sequence ID" value="KAI4345906.1"/>
    <property type="molecule type" value="Genomic_DNA"/>
</dbReference>
<protein>
    <submittedName>
        <fullName evidence="1">Uncharacterized protein</fullName>
    </submittedName>
</protein>
<accession>A0ACB9PC39</accession>
<sequence>MNFKKDDAFLRKIEKVEGSFKSMSNLVKNWEPKLLQHLANQRSQLNGHKSQNNIHSMLDHIDAEINQVKNTVSQLQKMPFPDESTSEDQRLELSKLEKKILEQDSAMKILKVSYDFIQDSHLKFCLVFLSIFPKNAVMRKRPLIYWWIGEGLITTEEKGEEIFEALLKLELITPYGNGKNPVVSRCRIHPWIRYLLIVIAKNAKLIDFDCKDIPRFDITNSKRACLVQGDEKFSHENESDDKILRTIFNVNESYVRFGSKRLANMEKLVVLQLGRWQDSPTHHIEVNDETFLKDLRTQKYLKYLSFRGISRITAIPDSMVELINLEILDLKACHNLETLPNDISPLKKLTHLDVSECYLLESMPKGLDKLTSLQVLKGFIMGNSKKTPCRIQDLQNSKKLKRLSIHIGSEAIIQKGDFQKLKDLESVQHLKISWGLTSEKYKGGILEDSFSFPPYLKKLDLEGFPYEQPPECLRPSKLEELKKLYIKGGKLRSLRHGEEDAWNVEILRLNYTKSLNIELEELRHIFPSLRYVQIIAREENNGEIKTNIFEWSHEELE</sequence>